<evidence type="ECO:0000256" key="1">
    <source>
        <dbReference type="SAM" id="MobiDB-lite"/>
    </source>
</evidence>
<evidence type="ECO:0000313" key="3">
    <source>
        <dbReference type="WBParaSite" id="ALUE_0000018801-mRNA-1"/>
    </source>
</evidence>
<feature type="region of interest" description="Disordered" evidence="1">
    <location>
        <begin position="154"/>
        <end position="173"/>
    </location>
</feature>
<keyword evidence="2" id="KW-1185">Reference proteome</keyword>
<proteinExistence type="predicted"/>
<accession>A0A0M3HF93</accession>
<evidence type="ECO:0000313" key="2">
    <source>
        <dbReference type="Proteomes" id="UP000036681"/>
    </source>
</evidence>
<name>A0A0M3HF93_ASCLU</name>
<dbReference type="AlphaFoldDB" id="A0A0M3HF93"/>
<dbReference type="Proteomes" id="UP000036681">
    <property type="component" value="Unplaced"/>
</dbReference>
<dbReference type="WBParaSite" id="ALUE_0000018801-mRNA-1">
    <property type="protein sequence ID" value="ALUE_0000018801-mRNA-1"/>
    <property type="gene ID" value="ALUE_0000018801"/>
</dbReference>
<reference evidence="3" key="1">
    <citation type="submission" date="2017-02" db="UniProtKB">
        <authorList>
            <consortium name="WormBaseParasite"/>
        </authorList>
    </citation>
    <scope>IDENTIFICATION</scope>
</reference>
<protein>
    <submittedName>
        <fullName evidence="3">F-box domain-containing protein</fullName>
    </submittedName>
</protein>
<organism evidence="2 3">
    <name type="scientific">Ascaris lumbricoides</name>
    <name type="common">Giant roundworm</name>
    <dbReference type="NCBI Taxonomy" id="6252"/>
    <lineage>
        <taxon>Eukaryota</taxon>
        <taxon>Metazoa</taxon>
        <taxon>Ecdysozoa</taxon>
        <taxon>Nematoda</taxon>
        <taxon>Chromadorea</taxon>
        <taxon>Rhabditida</taxon>
        <taxon>Spirurina</taxon>
        <taxon>Ascaridomorpha</taxon>
        <taxon>Ascaridoidea</taxon>
        <taxon>Ascarididae</taxon>
        <taxon>Ascaris</taxon>
    </lineage>
</organism>
<sequence length="173" mass="19373">MATLCDSLPDVILAIMGLLGLVRVRRFHDAFAAAAALFGVEETELYRQVLKKINLISAQDCFLVCRLAHCGVSEREFETVAAWKKHVALARSHLGDGKRLSFATYIRMVILLRMWAPFDCATWNGRRKHQGAYNSAQKRALCCRSEAHLAAEARRGHLAGQPDEKQQSYSGAW</sequence>